<sequence length="164" mass="18394">MKLSFLLRKALSFKRLPYFEQLWFLPVWMLLGLSRFAIIVFAFRRLAPWLGAHIQACVWVPVLGRREEALALHIGRVVRLAARYTPWESNCFPQAVVARLLLGLYGVPYTLFLGLTRDQQISGITAHAWVAAGRVSVVGGNSFDQFTVVGCFASPRLAALFANT</sequence>
<reference evidence="3 4" key="1">
    <citation type="journal article" date="2019" name="Antonie Van Leeuwenhoek">
        <title>Description of 'Ca. Methylobacter oryzae' KRF1, a novel species from the environmentally important Methylobacter clade 2.</title>
        <authorList>
            <person name="Khatri K."/>
            <person name="Mohite J.A."/>
            <person name="Pandit P.S."/>
            <person name="Bahulikar R."/>
            <person name="Rahalkar M.C."/>
        </authorList>
    </citation>
    <scope>NUCLEOTIDE SEQUENCE [LARGE SCALE GENOMIC DNA]</scope>
    <source>
        <strain evidence="3 4">KRF1</strain>
    </source>
</reference>
<dbReference type="Pfam" id="PF13471">
    <property type="entry name" value="Transglut_core3"/>
    <property type="match status" value="1"/>
</dbReference>
<feature type="domain" description="Microcin J25-processing protein McjB C-terminal" evidence="2">
    <location>
        <begin position="38"/>
        <end position="149"/>
    </location>
</feature>
<evidence type="ECO:0000313" key="4">
    <source>
        <dbReference type="Proteomes" id="UP000733744"/>
    </source>
</evidence>
<evidence type="ECO:0000313" key="3">
    <source>
        <dbReference type="EMBL" id="TRW91966.1"/>
    </source>
</evidence>
<dbReference type="RefSeq" id="WP_127028144.1">
    <property type="nucleotide sequence ID" value="NZ_RYFG02000110.1"/>
</dbReference>
<dbReference type="NCBIfam" id="NF033537">
    <property type="entry name" value="lasso_biosyn_B2"/>
    <property type="match status" value="1"/>
</dbReference>
<dbReference type="InterPro" id="IPR053521">
    <property type="entry name" value="McjB-like"/>
</dbReference>
<gene>
    <name evidence="3" type="ORF">EKO24_015885</name>
</gene>
<feature type="transmembrane region" description="Helical" evidence="1">
    <location>
        <begin position="21"/>
        <end position="43"/>
    </location>
</feature>
<organism evidence="3 4">
    <name type="scientific">Candidatus Methylobacter oryzae</name>
    <dbReference type="NCBI Taxonomy" id="2497749"/>
    <lineage>
        <taxon>Bacteria</taxon>
        <taxon>Pseudomonadati</taxon>
        <taxon>Pseudomonadota</taxon>
        <taxon>Gammaproteobacteria</taxon>
        <taxon>Methylococcales</taxon>
        <taxon>Methylococcaceae</taxon>
        <taxon>Methylobacter</taxon>
    </lineage>
</organism>
<accession>A0ABY3C7D3</accession>
<proteinExistence type="predicted"/>
<dbReference type="EMBL" id="RYFG02000110">
    <property type="protein sequence ID" value="TRW91966.1"/>
    <property type="molecule type" value="Genomic_DNA"/>
</dbReference>
<dbReference type="Proteomes" id="UP000733744">
    <property type="component" value="Unassembled WGS sequence"/>
</dbReference>
<dbReference type="InterPro" id="IPR032708">
    <property type="entry name" value="McjB_C"/>
</dbReference>
<feature type="transmembrane region" description="Helical" evidence="1">
    <location>
        <begin position="96"/>
        <end position="115"/>
    </location>
</feature>
<protein>
    <submittedName>
        <fullName evidence="3">Lasso peptide biosynthesis B2 protein</fullName>
    </submittedName>
</protein>
<name>A0ABY3C7D3_9GAMM</name>
<evidence type="ECO:0000259" key="2">
    <source>
        <dbReference type="Pfam" id="PF13471"/>
    </source>
</evidence>
<keyword evidence="1" id="KW-1133">Transmembrane helix</keyword>
<keyword evidence="1" id="KW-0472">Membrane</keyword>
<keyword evidence="1" id="KW-0812">Transmembrane</keyword>
<keyword evidence="4" id="KW-1185">Reference proteome</keyword>
<evidence type="ECO:0000256" key="1">
    <source>
        <dbReference type="SAM" id="Phobius"/>
    </source>
</evidence>
<comment type="caution">
    <text evidence="3">The sequence shown here is derived from an EMBL/GenBank/DDBJ whole genome shotgun (WGS) entry which is preliminary data.</text>
</comment>